<evidence type="ECO:0000259" key="21">
    <source>
        <dbReference type="PROSITE" id="PS51387"/>
    </source>
</evidence>
<dbReference type="NCBIfam" id="TIGR00179">
    <property type="entry name" value="murB"/>
    <property type="match status" value="1"/>
</dbReference>
<evidence type="ECO:0000256" key="13">
    <source>
        <dbReference type="ARBA" id="ARBA00022960"/>
    </source>
</evidence>
<evidence type="ECO:0000313" key="22">
    <source>
        <dbReference type="EMBL" id="MEZ0473900.1"/>
    </source>
</evidence>
<name>A0ABV4HR87_9GAMM</name>
<evidence type="ECO:0000256" key="1">
    <source>
        <dbReference type="ARBA" id="ARBA00001974"/>
    </source>
</evidence>
<evidence type="ECO:0000256" key="4">
    <source>
        <dbReference type="ARBA" id="ARBA00004752"/>
    </source>
</evidence>
<dbReference type="PANTHER" id="PTHR21071">
    <property type="entry name" value="UDP-N-ACETYLENOLPYRUVOYLGLUCOSAMINE REDUCTASE"/>
    <property type="match status" value="1"/>
</dbReference>
<evidence type="ECO:0000256" key="6">
    <source>
        <dbReference type="ARBA" id="ARBA00012518"/>
    </source>
</evidence>
<dbReference type="HAMAP" id="MF_00037">
    <property type="entry name" value="MurB"/>
    <property type="match status" value="1"/>
</dbReference>
<reference evidence="22 23" key="1">
    <citation type="submission" date="2024-07" db="EMBL/GenBank/DDBJ databases">
        <title>Luteimonas salilacus sp. nov., isolated from the shore soil of Salt Lake in Tibet of China.</title>
        <authorList>
            <person name="Zhang X."/>
            <person name="Li A."/>
        </authorList>
    </citation>
    <scope>NUCLEOTIDE SEQUENCE [LARGE SCALE GENOMIC DNA]</scope>
    <source>
        <strain evidence="22 23">B3-2-R+30</strain>
    </source>
</reference>
<evidence type="ECO:0000256" key="10">
    <source>
        <dbReference type="ARBA" id="ARBA00022630"/>
    </source>
</evidence>
<evidence type="ECO:0000256" key="3">
    <source>
        <dbReference type="ARBA" id="ARBA00004496"/>
    </source>
</evidence>
<dbReference type="NCBIfam" id="NF000755">
    <property type="entry name" value="PRK00046.1"/>
    <property type="match status" value="1"/>
</dbReference>
<dbReference type="SUPFAM" id="SSF56194">
    <property type="entry name" value="Uridine diphospho-N-Acetylenolpyruvylglucosamine reductase, MurB, C-terminal domain"/>
    <property type="match status" value="1"/>
</dbReference>
<dbReference type="InterPro" id="IPR016167">
    <property type="entry name" value="FAD-bd_PCMH_sub1"/>
</dbReference>
<evidence type="ECO:0000256" key="14">
    <source>
        <dbReference type="ARBA" id="ARBA00022984"/>
    </source>
</evidence>
<comment type="caution">
    <text evidence="22">The sequence shown here is derived from an EMBL/GenBank/DDBJ whole genome shotgun (WGS) entry which is preliminary data.</text>
</comment>
<feature type="active site" evidence="20">
    <location>
        <position position="168"/>
    </location>
</feature>
<evidence type="ECO:0000256" key="2">
    <source>
        <dbReference type="ARBA" id="ARBA00003921"/>
    </source>
</evidence>
<evidence type="ECO:0000256" key="16">
    <source>
        <dbReference type="ARBA" id="ARBA00023306"/>
    </source>
</evidence>
<dbReference type="InterPro" id="IPR036318">
    <property type="entry name" value="FAD-bd_PCMH-like_sf"/>
</dbReference>
<dbReference type="Gene3D" id="3.30.43.10">
    <property type="entry name" value="Uridine Diphospho-n-acetylenolpyruvylglucosamine Reductase, domain 2"/>
    <property type="match status" value="1"/>
</dbReference>
<dbReference type="InterPro" id="IPR003170">
    <property type="entry name" value="MurB"/>
</dbReference>
<comment type="pathway">
    <text evidence="4 20">Cell wall biogenesis; peptidoglycan biosynthesis.</text>
</comment>
<dbReference type="RefSeq" id="WP_370562609.1">
    <property type="nucleotide sequence ID" value="NZ_JBFWIB010000002.1"/>
</dbReference>
<dbReference type="NCBIfam" id="NF010478">
    <property type="entry name" value="PRK13903.1"/>
    <property type="match status" value="1"/>
</dbReference>
<evidence type="ECO:0000256" key="9">
    <source>
        <dbReference type="ARBA" id="ARBA00022618"/>
    </source>
</evidence>
<dbReference type="InterPro" id="IPR006094">
    <property type="entry name" value="Oxid_FAD_bind_N"/>
</dbReference>
<dbReference type="EMBL" id="JBFWIC010000004">
    <property type="protein sequence ID" value="MEZ0473900.1"/>
    <property type="molecule type" value="Genomic_DNA"/>
</dbReference>
<dbReference type="Gene3D" id="3.30.465.10">
    <property type="match status" value="1"/>
</dbReference>
<gene>
    <name evidence="20 22" type="primary">murB</name>
    <name evidence="22" type="ORF">AB6713_04610</name>
</gene>
<evidence type="ECO:0000256" key="20">
    <source>
        <dbReference type="HAMAP-Rule" id="MF_00037"/>
    </source>
</evidence>
<dbReference type="Gene3D" id="3.90.78.10">
    <property type="entry name" value="UDP-N-acetylenolpyruvoylglucosamine reductase, C-terminal domain"/>
    <property type="match status" value="1"/>
</dbReference>
<evidence type="ECO:0000256" key="17">
    <source>
        <dbReference type="ARBA" id="ARBA00023316"/>
    </source>
</evidence>
<keyword evidence="8 20" id="KW-0963">Cytoplasm</keyword>
<sequence>MSPAYRLAERAPLQARNTFRVPATADLLVEVRDAASLPELFGNAMLRDGPVLVLGGGSNLLFAADPPGAVLALGGQQIRLLADDGDTAIVRADAGVDWHALVLWTLGRGLAGLENLALIPGTVGAAPIQNIGAYGVEVRERIHVVEAFDRKDRTLRRFDRDACGFAYRDSRFKREPERHVVAAVEFVLSRTPAPRLDYAGVGAELAAMGIDRPTASQIAEAVCRIRRRKLPDPAVTGNAGSFFKNPIMPLAQAESLQRAHPALPAFPGGDDASRKLSAAWLIDACGWKGHREGDAGVSGRHALVLVNHGGAGGAQLLDLARRIAASVQERFGVALEPEPRIVGATW</sequence>
<comment type="similarity">
    <text evidence="5 20">Belongs to the MurB family.</text>
</comment>
<evidence type="ECO:0000256" key="8">
    <source>
        <dbReference type="ARBA" id="ARBA00022490"/>
    </source>
</evidence>
<dbReference type="Pfam" id="PF01565">
    <property type="entry name" value="FAD_binding_4"/>
    <property type="match status" value="1"/>
</dbReference>
<dbReference type="InterPro" id="IPR036635">
    <property type="entry name" value="MurB_C_sf"/>
</dbReference>
<evidence type="ECO:0000256" key="7">
    <source>
        <dbReference type="ARBA" id="ARBA00015188"/>
    </source>
</evidence>
<dbReference type="PANTHER" id="PTHR21071:SF4">
    <property type="entry name" value="UDP-N-ACETYLENOLPYRUVOYLGLUCOSAMINE REDUCTASE"/>
    <property type="match status" value="1"/>
</dbReference>
<evidence type="ECO:0000256" key="15">
    <source>
        <dbReference type="ARBA" id="ARBA00023002"/>
    </source>
</evidence>
<keyword evidence="12 20" id="KW-0521">NADP</keyword>
<comment type="cofactor">
    <cofactor evidence="1 20">
        <name>FAD</name>
        <dbReference type="ChEBI" id="CHEBI:57692"/>
    </cofactor>
</comment>
<protein>
    <recommendedName>
        <fullName evidence="7 20">UDP-N-acetylenolpyruvoylglucosamine reductase</fullName>
        <ecNumber evidence="6 20">1.3.1.98</ecNumber>
    </recommendedName>
    <alternativeName>
        <fullName evidence="18 20">UDP-N-acetylmuramate dehydrogenase</fullName>
    </alternativeName>
</protein>
<feature type="domain" description="FAD-binding PCMH-type" evidence="21">
    <location>
        <begin position="21"/>
        <end position="191"/>
    </location>
</feature>
<keyword evidence="14 20" id="KW-0573">Peptidoglycan synthesis</keyword>
<evidence type="ECO:0000313" key="23">
    <source>
        <dbReference type="Proteomes" id="UP001566331"/>
    </source>
</evidence>
<comment type="function">
    <text evidence="2 20">Cell wall formation.</text>
</comment>
<dbReference type="SUPFAM" id="SSF56176">
    <property type="entry name" value="FAD-binding/transporter-associated domain-like"/>
    <property type="match status" value="1"/>
</dbReference>
<keyword evidence="15 20" id="KW-0560">Oxidoreductase</keyword>
<keyword evidence="11 20" id="KW-0274">FAD</keyword>
<comment type="subcellular location">
    <subcellularLocation>
        <location evidence="3 20">Cytoplasm</location>
    </subcellularLocation>
</comment>
<keyword evidence="9 20" id="KW-0132">Cell division</keyword>
<dbReference type="InterPro" id="IPR016166">
    <property type="entry name" value="FAD-bd_PCMH"/>
</dbReference>
<comment type="catalytic activity">
    <reaction evidence="19 20">
        <text>UDP-N-acetyl-alpha-D-muramate + NADP(+) = UDP-N-acetyl-3-O-(1-carboxyvinyl)-alpha-D-glucosamine + NADPH + H(+)</text>
        <dbReference type="Rhea" id="RHEA:12248"/>
        <dbReference type="ChEBI" id="CHEBI:15378"/>
        <dbReference type="ChEBI" id="CHEBI:57783"/>
        <dbReference type="ChEBI" id="CHEBI:58349"/>
        <dbReference type="ChEBI" id="CHEBI:68483"/>
        <dbReference type="ChEBI" id="CHEBI:70757"/>
        <dbReference type="EC" id="1.3.1.98"/>
    </reaction>
</comment>
<keyword evidence="23" id="KW-1185">Reference proteome</keyword>
<evidence type="ECO:0000256" key="5">
    <source>
        <dbReference type="ARBA" id="ARBA00010485"/>
    </source>
</evidence>
<evidence type="ECO:0000256" key="18">
    <source>
        <dbReference type="ARBA" id="ARBA00031026"/>
    </source>
</evidence>
<dbReference type="InterPro" id="IPR011601">
    <property type="entry name" value="MurB_C"/>
</dbReference>
<dbReference type="Proteomes" id="UP001566331">
    <property type="component" value="Unassembled WGS sequence"/>
</dbReference>
<accession>A0ABV4HR87</accession>
<dbReference type="PROSITE" id="PS51387">
    <property type="entry name" value="FAD_PCMH"/>
    <property type="match status" value="1"/>
</dbReference>
<keyword evidence="10 20" id="KW-0285">Flavoprotein</keyword>
<keyword evidence="16 20" id="KW-0131">Cell cycle</keyword>
<dbReference type="GO" id="GO:0008762">
    <property type="term" value="F:UDP-N-acetylmuramate dehydrogenase activity"/>
    <property type="evidence" value="ECO:0007669"/>
    <property type="project" value="UniProtKB-EC"/>
</dbReference>
<evidence type="ECO:0000256" key="12">
    <source>
        <dbReference type="ARBA" id="ARBA00022857"/>
    </source>
</evidence>
<keyword evidence="17 20" id="KW-0961">Cell wall biogenesis/degradation</keyword>
<dbReference type="InterPro" id="IPR016169">
    <property type="entry name" value="FAD-bd_PCMH_sub2"/>
</dbReference>
<organism evidence="22 23">
    <name type="scientific">Luteimonas salinilitoris</name>
    <dbReference type="NCBI Taxonomy" id="3237697"/>
    <lineage>
        <taxon>Bacteria</taxon>
        <taxon>Pseudomonadati</taxon>
        <taxon>Pseudomonadota</taxon>
        <taxon>Gammaproteobacteria</taxon>
        <taxon>Lysobacterales</taxon>
        <taxon>Lysobacteraceae</taxon>
        <taxon>Luteimonas</taxon>
    </lineage>
</organism>
<dbReference type="EC" id="1.3.1.98" evidence="6 20"/>
<keyword evidence="13 20" id="KW-0133">Cell shape</keyword>
<dbReference type="Pfam" id="PF02873">
    <property type="entry name" value="MurB_C"/>
    <property type="match status" value="1"/>
</dbReference>
<proteinExistence type="inferred from homology"/>
<feature type="active site" description="Proton donor" evidence="20">
    <location>
        <position position="241"/>
    </location>
</feature>
<feature type="active site" evidence="20">
    <location>
        <position position="338"/>
    </location>
</feature>
<evidence type="ECO:0000256" key="19">
    <source>
        <dbReference type="ARBA" id="ARBA00048914"/>
    </source>
</evidence>
<evidence type="ECO:0000256" key="11">
    <source>
        <dbReference type="ARBA" id="ARBA00022827"/>
    </source>
</evidence>